<dbReference type="UniPathway" id="UPA00079"/>
<comment type="pathway">
    <text evidence="3">Quinol/quinone metabolism; 1,4-dihydroxy-2-naphthoate biosynthesis; 1,4-dihydroxy-2-naphthoate from chorismate: step 3/7.</text>
</comment>
<comment type="catalytic activity">
    <reaction evidence="3">
        <text>5-enolpyruvoyl-6-hydroxy-2-succinyl-cyclohex-3-ene-1-carboxylate = (1R,6R)-6-hydroxy-2-succinyl-cyclohexa-2,4-diene-1-carboxylate + pyruvate</text>
        <dbReference type="Rhea" id="RHEA:25597"/>
        <dbReference type="ChEBI" id="CHEBI:15361"/>
        <dbReference type="ChEBI" id="CHEBI:58689"/>
        <dbReference type="ChEBI" id="CHEBI:58818"/>
        <dbReference type="EC" id="4.2.99.20"/>
    </reaction>
</comment>
<dbReference type="EMBL" id="AP012057">
    <property type="protein sequence ID" value="BAN02713.1"/>
    <property type="molecule type" value="Genomic_DNA"/>
</dbReference>
<dbReference type="HAMAP" id="MF_01660">
    <property type="entry name" value="MenH"/>
    <property type="match status" value="1"/>
</dbReference>
<evidence type="ECO:0000256" key="3">
    <source>
        <dbReference type="HAMAP-Rule" id="MF_01660"/>
    </source>
</evidence>
<comment type="pathway">
    <text evidence="3">Quinol/quinone metabolism; menaquinone biosynthesis.</text>
</comment>
<dbReference type="AlphaFoldDB" id="A0A6C7E8N4"/>
<comment type="subunit">
    <text evidence="3">Monomer.</text>
</comment>
<keyword evidence="1 3" id="KW-0474">Menaquinone biosynthesis</keyword>
<organism evidence="5 6">
    <name type="scientific">Ilumatobacter coccineus (strain NBRC 103263 / KCTC 29153 / YM16-304)</name>
    <dbReference type="NCBI Taxonomy" id="1313172"/>
    <lineage>
        <taxon>Bacteria</taxon>
        <taxon>Bacillati</taxon>
        <taxon>Actinomycetota</taxon>
        <taxon>Acidimicrobiia</taxon>
        <taxon>Acidimicrobiales</taxon>
        <taxon>Ilumatobacteraceae</taxon>
        <taxon>Ilumatobacter</taxon>
    </lineage>
</organism>
<dbReference type="PANTHER" id="PTHR42916:SF1">
    <property type="entry name" value="PROTEIN PHYLLO, CHLOROPLASTIC"/>
    <property type="match status" value="1"/>
</dbReference>
<dbReference type="GO" id="GO:0070205">
    <property type="term" value="F:2-succinyl-6-hydroxy-2,4-cyclohexadiene-1-carboxylate synthase activity"/>
    <property type="evidence" value="ECO:0007669"/>
    <property type="project" value="UniProtKB-UniRule"/>
</dbReference>
<keyword evidence="6" id="KW-1185">Reference proteome</keyword>
<dbReference type="GO" id="GO:0009234">
    <property type="term" value="P:menaquinone biosynthetic process"/>
    <property type="evidence" value="ECO:0007669"/>
    <property type="project" value="UniProtKB-UniRule"/>
</dbReference>
<name>A0A6C7E8N4_ILUCY</name>
<dbReference type="InterPro" id="IPR000073">
    <property type="entry name" value="AB_hydrolase_1"/>
</dbReference>
<dbReference type="InterPro" id="IPR022485">
    <property type="entry name" value="SHCHC_synthase_MenH"/>
</dbReference>
<dbReference type="Pfam" id="PF12697">
    <property type="entry name" value="Abhydrolase_6"/>
    <property type="match status" value="1"/>
</dbReference>
<comment type="similarity">
    <text evidence="3">Belongs to the AB hydrolase superfamily. MenH family.</text>
</comment>
<dbReference type="PANTHER" id="PTHR42916">
    <property type="entry name" value="2-SUCCINYL-5-ENOLPYRUVYL-6-HYDROXY-3-CYCLOHEXENE-1-CARBOXYLATE SYNTHASE"/>
    <property type="match status" value="1"/>
</dbReference>
<dbReference type="Proteomes" id="UP000011863">
    <property type="component" value="Chromosome"/>
</dbReference>
<dbReference type="EC" id="4.2.99.20" evidence="3"/>
<evidence type="ECO:0000256" key="2">
    <source>
        <dbReference type="ARBA" id="ARBA00023239"/>
    </source>
</evidence>
<evidence type="ECO:0000313" key="6">
    <source>
        <dbReference type="Proteomes" id="UP000011863"/>
    </source>
</evidence>
<dbReference type="InterPro" id="IPR029058">
    <property type="entry name" value="AB_hydrolase_fold"/>
</dbReference>
<proteinExistence type="inferred from homology"/>
<gene>
    <name evidence="3 5" type="primary">menH</name>
    <name evidence="5" type="ORF">YM304_23990</name>
</gene>
<evidence type="ECO:0000313" key="5">
    <source>
        <dbReference type="EMBL" id="BAN02713.1"/>
    </source>
</evidence>
<protein>
    <recommendedName>
        <fullName evidence="3">Putative 2-succinyl-6-hydroxy-2,4-cyclohexadiene-1-carboxylate synthase</fullName>
        <shortName evidence="3">SHCHC synthase</shortName>
        <ecNumber evidence="3">4.2.99.20</ecNumber>
    </recommendedName>
</protein>
<keyword evidence="2 3" id="KW-0456">Lyase</keyword>
<evidence type="ECO:0000256" key="1">
    <source>
        <dbReference type="ARBA" id="ARBA00022428"/>
    </source>
</evidence>
<reference evidence="5 6" key="1">
    <citation type="journal article" date="2013" name="Int. J. Syst. Evol. Microbiol.">
        <title>Ilumatobacter nonamiense sp. nov. and Ilumatobacter coccineum sp. nov., isolated from seashore sand.</title>
        <authorList>
            <person name="Matsumoto A."/>
            <person name="Kasai H."/>
            <person name="Matsuo Y."/>
            <person name="Shizuri Y."/>
            <person name="Ichikawa N."/>
            <person name="Fujita N."/>
            <person name="Omura S."/>
            <person name="Takahashi Y."/>
        </authorList>
    </citation>
    <scope>NUCLEOTIDE SEQUENCE [LARGE SCALE GENOMIC DNA]</scope>
    <source>
        <strain evidence="6">NBRC 103263 / KCTC 29153 / YM16-304</strain>
    </source>
</reference>
<accession>A0A6C7E8N4</accession>
<sequence>MTVALAHGFTQTARSWHRIEELLTDRVDTETVAVDLPGHGAASAVRTDLWGAADHLVDAAGTATYVGYSMGGRVALHAALAHPTKVRRLVLIGATAGIDDPAERAARRAADEQLARRIETEPLGDFIDSWLTNPLFAGLPAEAAQRDDRLRNTPAGLASSLRLCGTGTQEPLWQRLGEITVPTLVLAGEHDAKFRALGERLADGLADSRLCVIGGSGHSVHLEQPEATVDAIVGFIGRS</sequence>
<dbReference type="Gene3D" id="3.40.50.1820">
    <property type="entry name" value="alpha/beta hydrolase"/>
    <property type="match status" value="1"/>
</dbReference>
<feature type="domain" description="AB hydrolase-1" evidence="4">
    <location>
        <begin position="5"/>
        <end position="231"/>
    </location>
</feature>
<dbReference type="SUPFAM" id="SSF53474">
    <property type="entry name" value="alpha/beta-Hydrolases"/>
    <property type="match status" value="1"/>
</dbReference>
<dbReference type="RefSeq" id="WP_015441960.1">
    <property type="nucleotide sequence ID" value="NC_020520.1"/>
</dbReference>
<dbReference type="KEGG" id="aym:YM304_23990"/>
<evidence type="ECO:0000259" key="4">
    <source>
        <dbReference type="Pfam" id="PF12697"/>
    </source>
</evidence>
<comment type="function">
    <text evidence="3">Catalyzes a proton abstraction reaction that results in 2,5-elimination of pyruvate from 2-succinyl-5-enolpyruvyl-6-hydroxy-3-cyclohexene-1-carboxylate (SEPHCHC) and the formation of 2-succinyl-6-hydroxy-2,4-cyclohexadiene-1-carboxylate (SHCHC).</text>
</comment>
<dbReference type="UniPathway" id="UPA01057">
    <property type="reaction ID" value="UER00900"/>
</dbReference>